<accession>A0ABU4S343</accession>
<dbReference type="Proteomes" id="UP001273505">
    <property type="component" value="Unassembled WGS sequence"/>
</dbReference>
<protein>
    <submittedName>
        <fullName evidence="1">Uncharacterized protein</fullName>
    </submittedName>
</protein>
<dbReference type="EMBL" id="JAXAFO010000089">
    <property type="protein sequence ID" value="MDX6851580.1"/>
    <property type="molecule type" value="Genomic_DNA"/>
</dbReference>
<proteinExistence type="predicted"/>
<sequence>MSLDRKCLVEVRVGKSHDKVHPAWQDDTNDGFLICYDVNLVFDDQSILLVQPCEVETTGRYPGLGLSLEKIEAVNLPSLFKVSCLPMRVEEVVQTDCLGEDVINQYIIALENGSKIVIRHVFPPMTMGIKFEQGNA</sequence>
<evidence type="ECO:0000313" key="1">
    <source>
        <dbReference type="EMBL" id="MDX6851580.1"/>
    </source>
</evidence>
<evidence type="ECO:0000313" key="2">
    <source>
        <dbReference type="Proteomes" id="UP001273505"/>
    </source>
</evidence>
<comment type="caution">
    <text evidence="1">The sequence shown here is derived from an EMBL/GenBank/DDBJ whole genome shotgun (WGS) entry which is preliminary data.</text>
</comment>
<dbReference type="RefSeq" id="WP_302723102.1">
    <property type="nucleotide sequence ID" value="NZ_JAULRU010000581.1"/>
</dbReference>
<gene>
    <name evidence="1" type="ORF">SCD92_19615</name>
</gene>
<keyword evidence="2" id="KW-1185">Reference proteome</keyword>
<organism evidence="1 2">
    <name type="scientific">Gilvimarinus gilvus</name>
    <dbReference type="NCBI Taxonomy" id="3058038"/>
    <lineage>
        <taxon>Bacteria</taxon>
        <taxon>Pseudomonadati</taxon>
        <taxon>Pseudomonadota</taxon>
        <taxon>Gammaproteobacteria</taxon>
        <taxon>Cellvibrionales</taxon>
        <taxon>Cellvibrionaceae</taxon>
        <taxon>Gilvimarinus</taxon>
    </lineage>
</organism>
<reference evidence="1 2" key="1">
    <citation type="submission" date="2023-11" db="EMBL/GenBank/DDBJ databases">
        <title>Gilvimarinus fulvus sp. nov., isolated from the surface of Kelp.</title>
        <authorList>
            <person name="Sun Y.Y."/>
            <person name="Gong Y."/>
            <person name="Du Z.J."/>
        </authorList>
    </citation>
    <scope>NUCLEOTIDE SEQUENCE [LARGE SCALE GENOMIC DNA]</scope>
    <source>
        <strain evidence="1 2">SDUM040013</strain>
    </source>
</reference>
<name>A0ABU4S343_9GAMM</name>